<name>A0A1L5PNB1_PSEPU</name>
<protein>
    <recommendedName>
        <fullName evidence="3">HK97 gp10 family phage protein</fullName>
    </recommendedName>
</protein>
<dbReference type="Proteomes" id="UP000185146">
    <property type="component" value="Chromosome"/>
</dbReference>
<sequence>MAKNRGWSTPPSMFTGVVEEQLSQRVRVIAMAMLNEIVLRSPVDTGRFRGNNIVSVGAPVYTSTVNVDPTGAETIQAGVRAVTGLEPYTQVFIQNNLPYAGPLEDGHSKQAPAGIYAVSFNGVAEAYRT</sequence>
<evidence type="ECO:0008006" key="3">
    <source>
        <dbReference type="Google" id="ProtNLM"/>
    </source>
</evidence>
<reference evidence="1 2" key="1">
    <citation type="submission" date="2016-12" db="EMBL/GenBank/DDBJ databases">
        <title>Draft Genome Sequence of Mercury Resistant Pseudomonas DRA525.</title>
        <authorList>
            <person name="Drace K.M."/>
        </authorList>
    </citation>
    <scope>NUCLEOTIDE SEQUENCE [LARGE SCALE GENOMIC DNA]</scope>
    <source>
        <strain evidence="1 2">DRA525</strain>
    </source>
</reference>
<organism evidence="1 2">
    <name type="scientific">Pseudomonas putida</name>
    <name type="common">Arthrobacter siderocapsulatus</name>
    <dbReference type="NCBI Taxonomy" id="303"/>
    <lineage>
        <taxon>Bacteria</taxon>
        <taxon>Pseudomonadati</taxon>
        <taxon>Pseudomonadota</taxon>
        <taxon>Gammaproteobacteria</taxon>
        <taxon>Pseudomonadales</taxon>
        <taxon>Pseudomonadaceae</taxon>
        <taxon>Pseudomonas</taxon>
    </lineage>
</organism>
<dbReference type="AlphaFoldDB" id="A0A1L5PNB1"/>
<dbReference type="RefSeq" id="WP_061550551.1">
    <property type="nucleotide sequence ID" value="NZ_CP018743.1"/>
</dbReference>
<gene>
    <name evidence="1" type="ORF">BL240_09430</name>
</gene>
<dbReference type="EMBL" id="CP018743">
    <property type="protein sequence ID" value="APO81654.1"/>
    <property type="molecule type" value="Genomic_DNA"/>
</dbReference>
<evidence type="ECO:0000313" key="1">
    <source>
        <dbReference type="EMBL" id="APO81654.1"/>
    </source>
</evidence>
<evidence type="ECO:0000313" key="2">
    <source>
        <dbReference type="Proteomes" id="UP000185146"/>
    </source>
</evidence>
<accession>A0A1L5PNB1</accession>
<proteinExistence type="predicted"/>